<evidence type="ECO:0008006" key="4">
    <source>
        <dbReference type="Google" id="ProtNLM"/>
    </source>
</evidence>
<dbReference type="PROSITE" id="PS51257">
    <property type="entry name" value="PROKAR_LIPOPROTEIN"/>
    <property type="match status" value="1"/>
</dbReference>
<dbReference type="EMBL" id="LKEV01000004">
    <property type="protein sequence ID" value="KQB86229.1"/>
    <property type="molecule type" value="Genomic_DNA"/>
</dbReference>
<dbReference type="PATRIC" id="fig|1544413.3.peg.1585"/>
<sequence>MKQTRQKHPAKAATLAATIAATALAACAQEHSAVVGPTWQVTGLYLDPTESGDLPASAAGLAMFSFGEGTIAGSTGCSRIQGIVNFTKDGESSPAQDADTVAFEQVDFEDRSEDCQGGAAYTDATLRDLLRGDFTIAQPSEAELVLTQRSDEVDAPAIRLTTNAA</sequence>
<keyword evidence="1" id="KW-0732">Signal</keyword>
<feature type="chain" id="PRO_5006184441" description="META domain protein" evidence="1">
    <location>
        <begin position="29"/>
        <end position="165"/>
    </location>
</feature>
<dbReference type="RefSeq" id="WP_055178194.1">
    <property type="nucleotide sequence ID" value="NZ_JAUSQY010000001.1"/>
</dbReference>
<dbReference type="AlphaFoldDB" id="A0A0Q0U2Y3"/>
<evidence type="ECO:0000256" key="1">
    <source>
        <dbReference type="SAM" id="SignalP"/>
    </source>
</evidence>
<dbReference type="STRING" id="1544413.Clow_01583"/>
<feature type="signal peptide" evidence="1">
    <location>
        <begin position="1"/>
        <end position="28"/>
    </location>
</feature>
<evidence type="ECO:0000313" key="2">
    <source>
        <dbReference type="EMBL" id="KQB86229.1"/>
    </source>
</evidence>
<gene>
    <name evidence="2" type="ORF">Clow_01583</name>
</gene>
<evidence type="ECO:0000313" key="3">
    <source>
        <dbReference type="Proteomes" id="UP000050488"/>
    </source>
</evidence>
<reference evidence="2 3" key="1">
    <citation type="submission" date="2015-10" db="EMBL/GenBank/DDBJ databases">
        <title>Corynebacteirum lowii and Corynebacterium oculi species nova, derived from human clinical disease and and emended description of Corynebacterium mastiditis.</title>
        <authorList>
            <person name="Bernard K."/>
            <person name="Pacheco A.L."/>
            <person name="Mcdougall C."/>
            <person name="Burtx T."/>
            <person name="Weibe D."/>
            <person name="Tyler S."/>
            <person name="Olson A.B."/>
            <person name="Cnockaert M."/>
            <person name="Eguchi H."/>
            <person name="Kuwahara T."/>
            <person name="Nakayama-Imaohji H."/>
            <person name="Boudewijins M."/>
            <person name="Van Hoecke F."/>
            <person name="Bernier A.-M."/>
            <person name="Vandamme P."/>
        </authorList>
    </citation>
    <scope>NUCLEOTIDE SEQUENCE [LARGE SCALE GENOMIC DNA]</scope>
    <source>
        <strain evidence="2 3">NML 130206</strain>
    </source>
</reference>
<protein>
    <recommendedName>
        <fullName evidence="4">META domain protein</fullName>
    </recommendedName>
</protein>
<comment type="caution">
    <text evidence="2">The sequence shown here is derived from an EMBL/GenBank/DDBJ whole genome shotgun (WGS) entry which is preliminary data.</text>
</comment>
<keyword evidence="3" id="KW-1185">Reference proteome</keyword>
<accession>A0A0Q0U2Y3</accession>
<proteinExistence type="predicted"/>
<dbReference type="Proteomes" id="UP000050488">
    <property type="component" value="Unassembled WGS sequence"/>
</dbReference>
<organism evidence="2 3">
    <name type="scientific">Corynebacterium lowii</name>
    <dbReference type="NCBI Taxonomy" id="1544413"/>
    <lineage>
        <taxon>Bacteria</taxon>
        <taxon>Bacillati</taxon>
        <taxon>Actinomycetota</taxon>
        <taxon>Actinomycetes</taxon>
        <taxon>Mycobacteriales</taxon>
        <taxon>Corynebacteriaceae</taxon>
        <taxon>Corynebacterium</taxon>
    </lineage>
</organism>
<name>A0A0Q0U2Y3_9CORY</name>
<dbReference type="OrthoDB" id="4412202at2"/>